<comment type="caution">
    <text evidence="1">The sequence shown here is derived from an EMBL/GenBank/DDBJ whole genome shotgun (WGS) entry which is preliminary data.</text>
</comment>
<name>A0A9P6ZFJ4_9AGAM</name>
<gene>
    <name evidence="1" type="ORF">EV702DRAFT_1157860</name>
</gene>
<evidence type="ECO:0000313" key="1">
    <source>
        <dbReference type="EMBL" id="KAG1763429.1"/>
    </source>
</evidence>
<dbReference type="OrthoDB" id="2676642at2759"/>
<proteinExistence type="predicted"/>
<accession>A0A9P6ZFJ4</accession>
<dbReference type="AlphaFoldDB" id="A0A9P6ZFJ4"/>
<evidence type="ECO:0000313" key="2">
    <source>
        <dbReference type="Proteomes" id="UP000714275"/>
    </source>
</evidence>
<organism evidence="1 2">
    <name type="scientific">Suillus placidus</name>
    <dbReference type="NCBI Taxonomy" id="48579"/>
    <lineage>
        <taxon>Eukaryota</taxon>
        <taxon>Fungi</taxon>
        <taxon>Dikarya</taxon>
        <taxon>Basidiomycota</taxon>
        <taxon>Agaricomycotina</taxon>
        <taxon>Agaricomycetes</taxon>
        <taxon>Agaricomycetidae</taxon>
        <taxon>Boletales</taxon>
        <taxon>Suillineae</taxon>
        <taxon>Suillaceae</taxon>
        <taxon>Suillus</taxon>
    </lineage>
</organism>
<protein>
    <submittedName>
        <fullName evidence="1">Uncharacterized protein</fullName>
    </submittedName>
</protein>
<reference evidence="1" key="1">
    <citation type="journal article" date="2020" name="New Phytol.">
        <title>Comparative genomics reveals dynamic genome evolution in host specialist ectomycorrhizal fungi.</title>
        <authorList>
            <person name="Lofgren L.A."/>
            <person name="Nguyen N.H."/>
            <person name="Vilgalys R."/>
            <person name="Ruytinx J."/>
            <person name="Liao H.L."/>
            <person name="Branco S."/>
            <person name="Kuo A."/>
            <person name="LaButti K."/>
            <person name="Lipzen A."/>
            <person name="Andreopoulos W."/>
            <person name="Pangilinan J."/>
            <person name="Riley R."/>
            <person name="Hundley H."/>
            <person name="Na H."/>
            <person name="Barry K."/>
            <person name="Grigoriev I.V."/>
            <person name="Stajich J.E."/>
            <person name="Kennedy P.G."/>
        </authorList>
    </citation>
    <scope>NUCLEOTIDE SEQUENCE</scope>
    <source>
        <strain evidence="1">DOB743</strain>
    </source>
</reference>
<dbReference type="EMBL" id="JABBWD010000162">
    <property type="protein sequence ID" value="KAG1763429.1"/>
    <property type="molecule type" value="Genomic_DNA"/>
</dbReference>
<dbReference type="Proteomes" id="UP000714275">
    <property type="component" value="Unassembled WGS sequence"/>
</dbReference>
<keyword evidence="2" id="KW-1185">Reference proteome</keyword>
<sequence length="82" mass="9572">MSTSMLYNLARVYKDGGDVAMAKEAYDKLLARHRSMSINLDLRAFHTYFLIRSNFSKPAKDLVFATLKDRDKHYVESRVRRA</sequence>